<dbReference type="PANTHER" id="PTHR33018">
    <property type="entry name" value="OS10G0338966 PROTEIN-RELATED"/>
    <property type="match status" value="1"/>
</dbReference>
<dbReference type="Gene3D" id="3.40.395.10">
    <property type="entry name" value="Adenoviral Proteinase, Chain A"/>
    <property type="match status" value="1"/>
</dbReference>
<keyword evidence="8" id="KW-1185">Reference proteome</keyword>
<dbReference type="AlphaFoldDB" id="A0A9R1X7Y6"/>
<evidence type="ECO:0000313" key="7">
    <source>
        <dbReference type="EMBL" id="KAJ0202761.1"/>
    </source>
</evidence>
<organism evidence="7 8">
    <name type="scientific">Lactuca sativa</name>
    <name type="common">Garden lettuce</name>
    <dbReference type="NCBI Taxonomy" id="4236"/>
    <lineage>
        <taxon>Eukaryota</taxon>
        <taxon>Viridiplantae</taxon>
        <taxon>Streptophyta</taxon>
        <taxon>Embryophyta</taxon>
        <taxon>Tracheophyta</taxon>
        <taxon>Spermatophyta</taxon>
        <taxon>Magnoliopsida</taxon>
        <taxon>eudicotyledons</taxon>
        <taxon>Gunneridae</taxon>
        <taxon>Pentapetalae</taxon>
        <taxon>asterids</taxon>
        <taxon>campanulids</taxon>
        <taxon>Asterales</taxon>
        <taxon>Asteraceae</taxon>
        <taxon>Cichorioideae</taxon>
        <taxon>Cichorieae</taxon>
        <taxon>Lactucinae</taxon>
        <taxon>Lactuca</taxon>
    </lineage>
</organism>
<dbReference type="InterPro" id="IPR038765">
    <property type="entry name" value="Papain-like_cys_pep_sf"/>
</dbReference>
<sequence length="484" mass="56168">MDEVRPITRKRGQHGIAAFKKNYGPEEYNVKFNENNIPNGGMSTQFMSWFGMNVQHRFPIDEDPGKVKDKYFEDLWLEAKKQWNIESDDMKDYMKRRAVKLASNFKSRLVSKFVMTACDLLLKVADTELKVASGMAWPTSEMVIHSKPVNEGCVKVQVDEIVEIYENLPVHAVTQTDEVEFVKHLLHSIVQWPRYALNLANKTLSKSNSGTRMGSNHSSPQIHVDDTTTSFYRPQFEENQFPYHHQMDANEPFQGGLVDMILSMNPQQIDLNALGSGPGPRLKRERNPDLDPDPEPDSEPDSEPEPEIEPFTCVDDALYISLSKVQQKVLKFKLLLFKCFSRSPNSECAFFDPLRIARLDTQISDHWVLFILCPNSKSAYILDSSKNDEKKSDEYIFTSLINRIFPGQFHKWETVKCYKQKGSWECGYIVIKHMREFVETIQHDFQNKFWKKKMFASPHKLEDMVLELIPHLIKMVNDSRKRTQ</sequence>
<dbReference type="InterPro" id="IPR058352">
    <property type="entry name" value="DUF8039"/>
</dbReference>
<feature type="region of interest" description="Disordered" evidence="4">
    <location>
        <begin position="206"/>
        <end position="225"/>
    </location>
</feature>
<reference evidence="7 8" key="1">
    <citation type="journal article" date="2017" name="Nat. Commun.">
        <title>Genome assembly with in vitro proximity ligation data and whole-genome triplication in lettuce.</title>
        <authorList>
            <person name="Reyes-Chin-Wo S."/>
            <person name="Wang Z."/>
            <person name="Yang X."/>
            <person name="Kozik A."/>
            <person name="Arikit S."/>
            <person name="Song C."/>
            <person name="Xia L."/>
            <person name="Froenicke L."/>
            <person name="Lavelle D.O."/>
            <person name="Truco M.J."/>
            <person name="Xia R."/>
            <person name="Zhu S."/>
            <person name="Xu C."/>
            <person name="Xu H."/>
            <person name="Xu X."/>
            <person name="Cox K."/>
            <person name="Korf I."/>
            <person name="Meyers B.C."/>
            <person name="Michelmore R.W."/>
        </authorList>
    </citation>
    <scope>NUCLEOTIDE SEQUENCE [LARGE SCALE GENOMIC DNA]</scope>
    <source>
        <strain evidence="8">cv. Salinas</strain>
        <tissue evidence="7">Seedlings</tissue>
    </source>
</reference>
<dbReference type="InterPro" id="IPR003653">
    <property type="entry name" value="Peptidase_C48_C"/>
</dbReference>
<evidence type="ECO:0000256" key="2">
    <source>
        <dbReference type="ARBA" id="ARBA00022670"/>
    </source>
</evidence>
<evidence type="ECO:0000259" key="6">
    <source>
        <dbReference type="Pfam" id="PF26133"/>
    </source>
</evidence>
<dbReference type="Pfam" id="PF02902">
    <property type="entry name" value="Peptidase_C48"/>
    <property type="match status" value="1"/>
</dbReference>
<evidence type="ECO:0008006" key="9">
    <source>
        <dbReference type="Google" id="ProtNLM"/>
    </source>
</evidence>
<feature type="domain" description="Ubiquitin-like protease family profile" evidence="5">
    <location>
        <begin position="364"/>
        <end position="449"/>
    </location>
</feature>
<dbReference type="EMBL" id="NBSK02000005">
    <property type="protein sequence ID" value="KAJ0202761.1"/>
    <property type="molecule type" value="Genomic_DNA"/>
</dbReference>
<name>A0A9R1X7Y6_LACSA</name>
<dbReference type="PANTHER" id="PTHR33018:SF35">
    <property type="entry name" value="ULP1 PROTEASE FAMILY CATALYTIC DOMAIN, PAPAIN-LIKE CYSTEINE PEPTIDASE SUPERFAMILY"/>
    <property type="match status" value="1"/>
</dbReference>
<dbReference type="SUPFAM" id="SSF54001">
    <property type="entry name" value="Cysteine proteinases"/>
    <property type="match status" value="1"/>
</dbReference>
<evidence type="ECO:0000256" key="1">
    <source>
        <dbReference type="ARBA" id="ARBA00005234"/>
    </source>
</evidence>
<evidence type="ECO:0000313" key="8">
    <source>
        <dbReference type="Proteomes" id="UP000235145"/>
    </source>
</evidence>
<keyword evidence="2" id="KW-0645">Protease</keyword>
<feature type="compositionally biased region" description="Acidic residues" evidence="4">
    <location>
        <begin position="290"/>
        <end position="308"/>
    </location>
</feature>
<dbReference type="GO" id="GO:0006508">
    <property type="term" value="P:proteolysis"/>
    <property type="evidence" value="ECO:0007669"/>
    <property type="project" value="UniProtKB-KW"/>
</dbReference>
<comment type="similarity">
    <text evidence="1">Belongs to the peptidase C48 family.</text>
</comment>
<evidence type="ECO:0000259" key="5">
    <source>
        <dbReference type="Pfam" id="PF02902"/>
    </source>
</evidence>
<feature type="domain" description="DUF8039" evidence="6">
    <location>
        <begin position="115"/>
        <end position="198"/>
    </location>
</feature>
<feature type="region of interest" description="Disordered" evidence="4">
    <location>
        <begin position="270"/>
        <end position="308"/>
    </location>
</feature>
<dbReference type="Proteomes" id="UP000235145">
    <property type="component" value="Unassembled WGS sequence"/>
</dbReference>
<dbReference type="GO" id="GO:0008234">
    <property type="term" value="F:cysteine-type peptidase activity"/>
    <property type="evidence" value="ECO:0007669"/>
    <property type="project" value="InterPro"/>
</dbReference>
<evidence type="ECO:0000256" key="3">
    <source>
        <dbReference type="ARBA" id="ARBA00022801"/>
    </source>
</evidence>
<gene>
    <name evidence="7" type="ORF">LSAT_V11C500282330</name>
</gene>
<protein>
    <recommendedName>
        <fullName evidence="9">Ubiquitin-like protease family profile domain-containing protein</fullName>
    </recommendedName>
</protein>
<accession>A0A9R1X7Y6</accession>
<evidence type="ECO:0000256" key="4">
    <source>
        <dbReference type="SAM" id="MobiDB-lite"/>
    </source>
</evidence>
<dbReference type="Pfam" id="PF26133">
    <property type="entry name" value="DUF8039"/>
    <property type="match status" value="1"/>
</dbReference>
<proteinExistence type="inferred from homology"/>
<comment type="caution">
    <text evidence="7">The sequence shown here is derived from an EMBL/GenBank/DDBJ whole genome shotgun (WGS) entry which is preliminary data.</text>
</comment>
<keyword evidence="3" id="KW-0378">Hydrolase</keyword>